<evidence type="ECO:0000256" key="4">
    <source>
        <dbReference type="PROSITE-ProRule" id="PRU00134"/>
    </source>
</evidence>
<evidence type="ECO:0000259" key="5">
    <source>
        <dbReference type="PROSITE" id="PS50865"/>
    </source>
</evidence>
<dbReference type="PROSITE" id="PS01360">
    <property type="entry name" value="ZF_MYND_1"/>
    <property type="match status" value="1"/>
</dbReference>
<name>A0AAW1PUA1_9CHLO</name>
<evidence type="ECO:0000256" key="3">
    <source>
        <dbReference type="ARBA" id="ARBA00022833"/>
    </source>
</evidence>
<gene>
    <name evidence="6" type="ORF">WJX72_008935</name>
</gene>
<reference evidence="6 7" key="1">
    <citation type="journal article" date="2024" name="Nat. Commun.">
        <title>Phylogenomics reveals the evolutionary origins of lichenization in chlorophyte algae.</title>
        <authorList>
            <person name="Puginier C."/>
            <person name="Libourel C."/>
            <person name="Otte J."/>
            <person name="Skaloud P."/>
            <person name="Haon M."/>
            <person name="Grisel S."/>
            <person name="Petersen M."/>
            <person name="Berrin J.G."/>
            <person name="Delaux P.M."/>
            <person name="Dal Grande F."/>
            <person name="Keller J."/>
        </authorList>
    </citation>
    <scope>NUCLEOTIDE SEQUENCE [LARGE SCALE GENOMIC DNA]</scope>
    <source>
        <strain evidence="6 7">SAG 2043</strain>
    </source>
</reference>
<dbReference type="EMBL" id="JALJOR010000008">
    <property type="protein sequence ID" value="KAK9813096.1"/>
    <property type="molecule type" value="Genomic_DNA"/>
</dbReference>
<protein>
    <recommendedName>
        <fullName evidence="5">MYND-type domain-containing protein</fullName>
    </recommendedName>
</protein>
<feature type="domain" description="MYND-type" evidence="5">
    <location>
        <begin position="23"/>
        <end position="67"/>
    </location>
</feature>
<organism evidence="6 7">
    <name type="scientific">[Myrmecia] bisecta</name>
    <dbReference type="NCBI Taxonomy" id="41462"/>
    <lineage>
        <taxon>Eukaryota</taxon>
        <taxon>Viridiplantae</taxon>
        <taxon>Chlorophyta</taxon>
        <taxon>core chlorophytes</taxon>
        <taxon>Trebouxiophyceae</taxon>
        <taxon>Trebouxiales</taxon>
        <taxon>Trebouxiaceae</taxon>
        <taxon>Myrmecia</taxon>
    </lineage>
</organism>
<proteinExistence type="predicted"/>
<dbReference type="GO" id="GO:0008270">
    <property type="term" value="F:zinc ion binding"/>
    <property type="evidence" value="ECO:0007669"/>
    <property type="project" value="UniProtKB-KW"/>
</dbReference>
<dbReference type="SUPFAM" id="SSF144232">
    <property type="entry name" value="HIT/MYND zinc finger-like"/>
    <property type="match status" value="1"/>
</dbReference>
<keyword evidence="7" id="KW-1185">Reference proteome</keyword>
<dbReference type="PROSITE" id="PS50865">
    <property type="entry name" value="ZF_MYND_2"/>
    <property type="match status" value="1"/>
</dbReference>
<dbReference type="Gene3D" id="6.10.140.2220">
    <property type="match status" value="1"/>
</dbReference>
<dbReference type="Proteomes" id="UP001489004">
    <property type="component" value="Unassembled WGS sequence"/>
</dbReference>
<accession>A0AAW1PUA1</accession>
<keyword evidence="1" id="KW-0479">Metal-binding</keyword>
<comment type="caution">
    <text evidence="6">The sequence shown here is derived from an EMBL/GenBank/DDBJ whole genome shotgun (WGS) entry which is preliminary data.</text>
</comment>
<dbReference type="InterPro" id="IPR002893">
    <property type="entry name" value="Znf_MYND"/>
</dbReference>
<evidence type="ECO:0000256" key="2">
    <source>
        <dbReference type="ARBA" id="ARBA00022771"/>
    </source>
</evidence>
<sequence length="541" mass="60337">MDLDYDDLLAAELRAEDKRLDGCGKCGVRPDSKVASAKLQICSGCETRWYCSRECQKSDWKEHKPRCMQAKQLRDAMRAVGDVSLDGTERFSAANQLANPIAREMMIAIKAMPDLIQAIPHDKVVTVRGSWLRSSPQLPTLTAVSALIRNEEVCSYPEEAPPDAKLLGLVHTATLQFVRYNGPEVLLERALRPNDLDEELLLQAMRNIGHLFMMVPGATTGMDAAKSMMRTKLDSALRMLPMLRPLLAHHVRPVAWQCCGFLSGLLLAEAELLDLGKLKRSPAADIRRATADAEEGLGPIAAVLLSKWKDDLLRLTRRDGAPAVAVLELLAALSRDKAAFMRLMSAKALGEAALNVFLDALAVGYPDNYSLGLHWLALATRHDPGFVGGPLEAAVRKAPANPPSDHPKFARDWLVLMLFEHLNPLTSPEETDGCFYVNTNYTNVVTILEALLANDELTRRLFCLAHGWRMRQTRWLLHYKADLARRENALFMRMGQVEKAISERAPCLCIRGTAGAKLRELINTHQIRNRNPKQPEYITEW</sequence>
<dbReference type="AlphaFoldDB" id="A0AAW1PUA1"/>
<keyword evidence="3" id="KW-0862">Zinc</keyword>
<evidence type="ECO:0000256" key="1">
    <source>
        <dbReference type="ARBA" id="ARBA00022723"/>
    </source>
</evidence>
<evidence type="ECO:0000313" key="7">
    <source>
        <dbReference type="Proteomes" id="UP001489004"/>
    </source>
</evidence>
<dbReference type="Pfam" id="PF01753">
    <property type="entry name" value="zf-MYND"/>
    <property type="match status" value="1"/>
</dbReference>
<keyword evidence="2 4" id="KW-0863">Zinc-finger</keyword>
<evidence type="ECO:0000313" key="6">
    <source>
        <dbReference type="EMBL" id="KAK9813096.1"/>
    </source>
</evidence>